<organism evidence="2">
    <name type="scientific">Timema douglasi</name>
    <name type="common">Walking stick</name>
    <dbReference type="NCBI Taxonomy" id="61478"/>
    <lineage>
        <taxon>Eukaryota</taxon>
        <taxon>Metazoa</taxon>
        <taxon>Ecdysozoa</taxon>
        <taxon>Arthropoda</taxon>
        <taxon>Hexapoda</taxon>
        <taxon>Insecta</taxon>
        <taxon>Pterygota</taxon>
        <taxon>Neoptera</taxon>
        <taxon>Polyneoptera</taxon>
        <taxon>Phasmatodea</taxon>
        <taxon>Timematodea</taxon>
        <taxon>Timematoidea</taxon>
        <taxon>Timematidae</taxon>
        <taxon>Timema</taxon>
    </lineage>
</organism>
<dbReference type="EMBL" id="OA578423">
    <property type="protein sequence ID" value="CAD7206035.1"/>
    <property type="molecule type" value="Genomic_DNA"/>
</dbReference>
<feature type="signal peptide" evidence="1">
    <location>
        <begin position="1"/>
        <end position="20"/>
    </location>
</feature>
<sequence length="117" mass="13011">MDSRAAILFLATAILSMATAGAMKHLYKLDSEIDIPCAVVEEEVIQLSKLKVDMTSVNNATVNAAFQVNREIENMDIGYRHKNHRLFIMSKCLATVKLLDGTTLKLEDLEPAAIFRT</sequence>
<accession>A0A7R8VX08</accession>
<dbReference type="AlphaFoldDB" id="A0A7R8VX08"/>
<evidence type="ECO:0000313" key="2">
    <source>
        <dbReference type="EMBL" id="CAD7206035.1"/>
    </source>
</evidence>
<protein>
    <submittedName>
        <fullName evidence="2">Uncharacterized protein</fullName>
    </submittedName>
</protein>
<reference evidence="2" key="1">
    <citation type="submission" date="2020-11" db="EMBL/GenBank/DDBJ databases">
        <authorList>
            <person name="Tran Van P."/>
        </authorList>
    </citation>
    <scope>NUCLEOTIDE SEQUENCE</scope>
</reference>
<proteinExistence type="predicted"/>
<feature type="chain" id="PRO_5031268913" evidence="1">
    <location>
        <begin position="21"/>
        <end position="117"/>
    </location>
</feature>
<gene>
    <name evidence="2" type="ORF">TDIB3V08_LOCUS12184</name>
</gene>
<keyword evidence="1" id="KW-0732">Signal</keyword>
<name>A0A7R8VX08_TIMDO</name>
<evidence type="ECO:0000256" key="1">
    <source>
        <dbReference type="SAM" id="SignalP"/>
    </source>
</evidence>